<dbReference type="InterPro" id="IPR029062">
    <property type="entry name" value="Class_I_gatase-like"/>
</dbReference>
<evidence type="ECO:0000313" key="5">
    <source>
        <dbReference type="EMBL" id="ALI35992.1"/>
    </source>
</evidence>
<evidence type="ECO:0000256" key="3">
    <source>
        <dbReference type="ARBA" id="ARBA00038493"/>
    </source>
</evidence>
<dbReference type="Gene3D" id="3.40.50.880">
    <property type="match status" value="1"/>
</dbReference>
<gene>
    <name evidence="5" type="primary">hchA</name>
    <name evidence="5" type="ORF">NMY3_01789</name>
</gene>
<name>A0A654M908_9ARCH</name>
<dbReference type="EMBL" id="CP012850">
    <property type="protein sequence ID" value="ALI35992.1"/>
    <property type="molecule type" value="Genomic_DNA"/>
</dbReference>
<dbReference type="PANTHER" id="PTHR48094:SF11">
    <property type="entry name" value="GLUTATHIONE-INDEPENDENT GLYOXALASE HSP31-RELATED"/>
    <property type="match status" value="1"/>
</dbReference>
<proteinExistence type="inferred from homology"/>
<dbReference type="KEGG" id="taa:NMY3_01789"/>
<dbReference type="EC" id="4.2.1.130" evidence="5"/>
<feature type="domain" description="DJ-1/PfpI" evidence="4">
    <location>
        <begin position="26"/>
        <end position="223"/>
    </location>
</feature>
<comment type="similarity">
    <text evidence="3">Belongs to the peptidase C56 family. HSP31-like subfamily.</text>
</comment>
<dbReference type="GO" id="GO:0005737">
    <property type="term" value="C:cytoplasm"/>
    <property type="evidence" value="ECO:0007669"/>
    <property type="project" value="TreeGrafter"/>
</dbReference>
<dbReference type="SUPFAM" id="SSF52317">
    <property type="entry name" value="Class I glutamine amidotransferase-like"/>
    <property type="match status" value="1"/>
</dbReference>
<dbReference type="GO" id="GO:0019243">
    <property type="term" value="P:methylglyoxal catabolic process to D-lactate via S-lactoyl-glutathione"/>
    <property type="evidence" value="ECO:0007669"/>
    <property type="project" value="TreeGrafter"/>
</dbReference>
<keyword evidence="6" id="KW-1185">Reference proteome</keyword>
<dbReference type="PANTHER" id="PTHR48094">
    <property type="entry name" value="PROTEIN/NUCLEIC ACID DEGLYCASE DJ-1-RELATED"/>
    <property type="match status" value="1"/>
</dbReference>
<accession>A0A654M908</accession>
<dbReference type="RefSeq" id="WP_196818346.1">
    <property type="nucleotide sequence ID" value="NZ_CP012850.1"/>
</dbReference>
<dbReference type="Proteomes" id="UP000058925">
    <property type="component" value="Chromosome"/>
</dbReference>
<organism evidence="5 6">
    <name type="scientific">Candidatus Nitrosocosmicus oleophilus</name>
    <dbReference type="NCBI Taxonomy" id="1353260"/>
    <lineage>
        <taxon>Archaea</taxon>
        <taxon>Nitrososphaerota</taxon>
        <taxon>Nitrososphaeria</taxon>
        <taxon>Nitrososphaerales</taxon>
        <taxon>Nitrososphaeraceae</taxon>
        <taxon>Candidatus Nitrosocosmicus</taxon>
    </lineage>
</organism>
<keyword evidence="1" id="KW-0346">Stress response</keyword>
<dbReference type="AlphaFoldDB" id="A0A654M908"/>
<dbReference type="GeneID" id="60421791"/>
<evidence type="ECO:0000256" key="1">
    <source>
        <dbReference type="ARBA" id="ARBA00023016"/>
    </source>
</evidence>
<evidence type="ECO:0000313" key="6">
    <source>
        <dbReference type="Proteomes" id="UP000058925"/>
    </source>
</evidence>
<dbReference type="Pfam" id="PF01965">
    <property type="entry name" value="DJ-1_PfpI"/>
    <property type="match status" value="1"/>
</dbReference>
<dbReference type="InterPro" id="IPR002818">
    <property type="entry name" value="DJ-1/PfpI"/>
</dbReference>
<dbReference type="GO" id="GO:0019172">
    <property type="term" value="F:glyoxalase III activity"/>
    <property type="evidence" value="ECO:0007669"/>
    <property type="project" value="UniProtKB-EC"/>
</dbReference>
<protein>
    <submittedName>
        <fullName evidence="5">Molecular chaperone Hsp31 and glyoxalase 3</fullName>
        <ecNumber evidence="5">4.2.1.130</ecNumber>
    </submittedName>
</protein>
<dbReference type="InterPro" id="IPR050325">
    <property type="entry name" value="Prot/Nucl_acid_deglycase"/>
</dbReference>
<sequence>MKKVLFVLPSHDQLGNSGHKTGYWLEEFASPYYEFTDNEYEVTIASPNGGKPPVDPKSLQPENQTEYTKRLQNDKDAKEKLENTKLLSDIYSGDYDTLFLPGGHGPMWDLSEDKDLKKIVEDFYNDDKVISAVCHGPAGLLQAKDKNGNSILKNKRVTGFTNDEEETVKLEKTVPFSLEDRLKEVGSNFEKSENFKPFVVSDGRIITGQNPASAFLAAKKVIEILR</sequence>
<evidence type="ECO:0000259" key="4">
    <source>
        <dbReference type="Pfam" id="PF01965"/>
    </source>
</evidence>
<dbReference type="CDD" id="cd03141">
    <property type="entry name" value="GATase1_Hsp31_like"/>
    <property type="match status" value="1"/>
</dbReference>
<keyword evidence="2 5" id="KW-0456">Lyase</keyword>
<dbReference type="OrthoDB" id="8461at2157"/>
<reference evidence="6" key="1">
    <citation type="submission" date="2015-10" db="EMBL/GenBank/DDBJ databases">
        <title>Niche specialization of a soil ammonia-oxidizing archaeon, Candidatus Nitrosocosmicus oleophilus.</title>
        <authorList>
            <person name="Jung M.-Y."/>
            <person name="Rhee S.-K."/>
        </authorList>
    </citation>
    <scope>NUCLEOTIDE SEQUENCE [LARGE SCALE GENOMIC DNA]</scope>
    <source>
        <strain evidence="6">MY3</strain>
    </source>
</reference>
<evidence type="ECO:0000256" key="2">
    <source>
        <dbReference type="ARBA" id="ARBA00023239"/>
    </source>
</evidence>